<protein>
    <recommendedName>
        <fullName evidence="1 2">SnoaL-like domain-containing protein</fullName>
    </recommendedName>
</protein>
<feature type="domain" description="SnoaL-like" evidence="1">
    <location>
        <begin position="12"/>
        <end position="119"/>
    </location>
</feature>
<proteinExistence type="predicted"/>
<organism evidence="3 4">
    <name type="scientific">Saccharopolyspora karakumensis</name>
    <dbReference type="NCBI Taxonomy" id="2530386"/>
    <lineage>
        <taxon>Bacteria</taxon>
        <taxon>Bacillati</taxon>
        <taxon>Actinomycetota</taxon>
        <taxon>Actinomycetes</taxon>
        <taxon>Pseudonocardiales</taxon>
        <taxon>Pseudonocardiaceae</taxon>
        <taxon>Saccharopolyspora</taxon>
    </lineage>
</organism>
<dbReference type="Proteomes" id="UP000294723">
    <property type="component" value="Unassembled WGS sequence"/>
</dbReference>
<evidence type="ECO:0000259" key="2">
    <source>
        <dbReference type="Pfam" id="PF13577"/>
    </source>
</evidence>
<sequence length="286" mass="31325">MSSSDRGKALIKSYLDAVGSLAVDDIAPLFHVDGRLDIPYAPDGIPRTIEGQVAIDDFYQALPQMATPLNFSDYRIWALEEDGEYVAEYRSDSSFKATGAAYRNNYVARVTVRDDKIVRFAEYFDPIPLVEALGGTVTPAPMAAGPVADAGPSDRGAIEDVLNKYAIAYDENDMTTMADCFTQDAVMSLRVQDGDLVGPFEGRDAIVKLMRDALASQTDQRRHIVTNAVIRSADAAAVSVESYLTLISVDGAKLTVLSTARYEDRLVHDGGAWRFSKRHVQLDLPY</sequence>
<feature type="domain" description="SnoaL-like" evidence="2">
    <location>
        <begin position="153"/>
        <end position="279"/>
    </location>
</feature>
<dbReference type="AlphaFoldDB" id="A0A4R5B870"/>
<accession>A0A4R5B870</accession>
<name>A0A4R5B870_9PSEU</name>
<dbReference type="SUPFAM" id="SSF54427">
    <property type="entry name" value="NTF2-like"/>
    <property type="match status" value="2"/>
</dbReference>
<evidence type="ECO:0000313" key="4">
    <source>
        <dbReference type="Proteomes" id="UP000294723"/>
    </source>
</evidence>
<dbReference type="CDD" id="cd00531">
    <property type="entry name" value="NTF2_like"/>
    <property type="match status" value="1"/>
</dbReference>
<keyword evidence="4" id="KW-1185">Reference proteome</keyword>
<dbReference type="Pfam" id="PF13577">
    <property type="entry name" value="SnoaL_4"/>
    <property type="match status" value="1"/>
</dbReference>
<dbReference type="EMBL" id="SMLA01000068">
    <property type="protein sequence ID" value="TDD82161.1"/>
    <property type="molecule type" value="Genomic_DNA"/>
</dbReference>
<comment type="caution">
    <text evidence="3">The sequence shown here is derived from an EMBL/GenBank/DDBJ whole genome shotgun (WGS) entry which is preliminary data.</text>
</comment>
<evidence type="ECO:0000313" key="3">
    <source>
        <dbReference type="EMBL" id="TDD82161.1"/>
    </source>
</evidence>
<reference evidence="3 4" key="1">
    <citation type="submission" date="2019-03" db="EMBL/GenBank/DDBJ databases">
        <title>Draft genome sequences of novel Actinobacteria.</title>
        <authorList>
            <person name="Sahin N."/>
            <person name="Ay H."/>
            <person name="Saygin H."/>
        </authorList>
    </citation>
    <scope>NUCLEOTIDE SEQUENCE [LARGE SCALE GENOMIC DNA]</scope>
    <source>
        <strain evidence="3 4">5K548</strain>
    </source>
</reference>
<dbReference type="Pfam" id="PF12680">
    <property type="entry name" value="SnoaL_2"/>
    <property type="match status" value="1"/>
</dbReference>
<evidence type="ECO:0000259" key="1">
    <source>
        <dbReference type="Pfam" id="PF12680"/>
    </source>
</evidence>
<gene>
    <name evidence="3" type="ORF">E1202_27865</name>
</gene>
<dbReference type="InterPro" id="IPR032710">
    <property type="entry name" value="NTF2-like_dom_sf"/>
</dbReference>
<dbReference type="Gene3D" id="3.10.450.50">
    <property type="match status" value="2"/>
</dbReference>
<dbReference type="InterPro" id="IPR037401">
    <property type="entry name" value="SnoaL-like"/>
</dbReference>
<dbReference type="RefSeq" id="WP_132686307.1">
    <property type="nucleotide sequence ID" value="NZ_SMLA01000068.1"/>
</dbReference>